<comment type="caution">
    <text evidence="2">The sequence shown here is derived from an EMBL/GenBank/DDBJ whole genome shotgun (WGS) entry which is preliminary data.</text>
</comment>
<name>A0AAD5JZL7_9FUNG</name>
<keyword evidence="1" id="KW-0472">Membrane</keyword>
<gene>
    <name evidence="2" type="ORF">BDA99DRAFT_537593</name>
</gene>
<sequence length="178" mass="21272">MTQLATFRTLKYKMKMGTRSRIEPITLYPRDPLVMRQKFHITLLLKITWVLVAVVVLYMWIIHHYSIIRLLQETTKCSSSNKNNFLFDDVEVASNRNVLIRSRKTYIVQQPLIGYLFLLDRFYTIYVQKNYRLEFADHYIHLYCNGTCGIQFVIQVYHSQKSYYECIDDYAICCYSSS</sequence>
<reference evidence="2" key="2">
    <citation type="submission" date="2023-02" db="EMBL/GenBank/DDBJ databases">
        <authorList>
            <consortium name="DOE Joint Genome Institute"/>
            <person name="Mondo S.J."/>
            <person name="Chang Y."/>
            <person name="Wang Y."/>
            <person name="Ahrendt S."/>
            <person name="Andreopoulos W."/>
            <person name="Barry K."/>
            <person name="Beard J."/>
            <person name="Benny G.L."/>
            <person name="Blankenship S."/>
            <person name="Bonito G."/>
            <person name="Cuomo C."/>
            <person name="Desiro A."/>
            <person name="Gervers K.A."/>
            <person name="Hundley H."/>
            <person name="Kuo A."/>
            <person name="LaButti K."/>
            <person name="Lang B.F."/>
            <person name="Lipzen A."/>
            <person name="O'Donnell K."/>
            <person name="Pangilinan J."/>
            <person name="Reynolds N."/>
            <person name="Sandor L."/>
            <person name="Smith M.W."/>
            <person name="Tsang A."/>
            <person name="Grigoriev I.V."/>
            <person name="Stajich J.E."/>
            <person name="Spatafora J.W."/>
        </authorList>
    </citation>
    <scope>NUCLEOTIDE SEQUENCE</scope>
    <source>
        <strain evidence="2">RSA 2281</strain>
    </source>
</reference>
<evidence type="ECO:0000313" key="3">
    <source>
        <dbReference type="Proteomes" id="UP001209540"/>
    </source>
</evidence>
<keyword evidence="1" id="KW-0812">Transmembrane</keyword>
<dbReference type="EMBL" id="JAIXMP010000014">
    <property type="protein sequence ID" value="KAI9262248.1"/>
    <property type="molecule type" value="Genomic_DNA"/>
</dbReference>
<evidence type="ECO:0000256" key="1">
    <source>
        <dbReference type="SAM" id="Phobius"/>
    </source>
</evidence>
<proteinExistence type="predicted"/>
<protein>
    <submittedName>
        <fullName evidence="2">Uncharacterized protein</fullName>
    </submittedName>
</protein>
<keyword evidence="1" id="KW-1133">Transmembrane helix</keyword>
<feature type="transmembrane region" description="Helical" evidence="1">
    <location>
        <begin position="39"/>
        <end position="61"/>
    </location>
</feature>
<evidence type="ECO:0000313" key="2">
    <source>
        <dbReference type="EMBL" id="KAI9262248.1"/>
    </source>
</evidence>
<dbReference type="Proteomes" id="UP001209540">
    <property type="component" value="Unassembled WGS sequence"/>
</dbReference>
<organism evidence="2 3">
    <name type="scientific">Phascolomyces articulosus</name>
    <dbReference type="NCBI Taxonomy" id="60185"/>
    <lineage>
        <taxon>Eukaryota</taxon>
        <taxon>Fungi</taxon>
        <taxon>Fungi incertae sedis</taxon>
        <taxon>Mucoromycota</taxon>
        <taxon>Mucoromycotina</taxon>
        <taxon>Mucoromycetes</taxon>
        <taxon>Mucorales</taxon>
        <taxon>Lichtheimiaceae</taxon>
        <taxon>Phascolomyces</taxon>
    </lineage>
</organism>
<reference evidence="2" key="1">
    <citation type="journal article" date="2022" name="IScience">
        <title>Evolution of zygomycete secretomes and the origins of terrestrial fungal ecologies.</title>
        <authorList>
            <person name="Chang Y."/>
            <person name="Wang Y."/>
            <person name="Mondo S."/>
            <person name="Ahrendt S."/>
            <person name="Andreopoulos W."/>
            <person name="Barry K."/>
            <person name="Beard J."/>
            <person name="Benny G.L."/>
            <person name="Blankenship S."/>
            <person name="Bonito G."/>
            <person name="Cuomo C."/>
            <person name="Desiro A."/>
            <person name="Gervers K.A."/>
            <person name="Hundley H."/>
            <person name="Kuo A."/>
            <person name="LaButti K."/>
            <person name="Lang B.F."/>
            <person name="Lipzen A."/>
            <person name="O'Donnell K."/>
            <person name="Pangilinan J."/>
            <person name="Reynolds N."/>
            <person name="Sandor L."/>
            <person name="Smith M.E."/>
            <person name="Tsang A."/>
            <person name="Grigoriev I.V."/>
            <person name="Stajich J.E."/>
            <person name="Spatafora J.W."/>
        </authorList>
    </citation>
    <scope>NUCLEOTIDE SEQUENCE</scope>
    <source>
        <strain evidence="2">RSA 2281</strain>
    </source>
</reference>
<accession>A0AAD5JZL7</accession>
<dbReference type="AlphaFoldDB" id="A0AAD5JZL7"/>
<keyword evidence="3" id="KW-1185">Reference proteome</keyword>